<reference evidence="4" key="1">
    <citation type="submission" date="2018-05" db="EMBL/GenBank/DDBJ databases">
        <authorList>
            <person name="Lanie J.A."/>
            <person name="Ng W.-L."/>
            <person name="Kazmierczak K.M."/>
            <person name="Andrzejewski T.M."/>
            <person name="Davidsen T.M."/>
            <person name="Wayne K.J."/>
            <person name="Tettelin H."/>
            <person name="Glass J.I."/>
            <person name="Rusch D."/>
            <person name="Podicherti R."/>
            <person name="Tsui H.-C.T."/>
            <person name="Winkler M.E."/>
        </authorList>
    </citation>
    <scope>NUCLEOTIDE SEQUENCE</scope>
</reference>
<organism evidence="4">
    <name type="scientific">marine metagenome</name>
    <dbReference type="NCBI Taxonomy" id="408172"/>
    <lineage>
        <taxon>unclassified sequences</taxon>
        <taxon>metagenomes</taxon>
        <taxon>ecological metagenomes</taxon>
    </lineage>
</organism>
<dbReference type="GO" id="GO:0032259">
    <property type="term" value="P:methylation"/>
    <property type="evidence" value="ECO:0007669"/>
    <property type="project" value="UniProtKB-KW"/>
</dbReference>
<dbReference type="InterPro" id="IPR050362">
    <property type="entry name" value="Cation-dep_OMT"/>
</dbReference>
<dbReference type="InterPro" id="IPR029063">
    <property type="entry name" value="SAM-dependent_MTases_sf"/>
</dbReference>
<dbReference type="SUPFAM" id="SSF53335">
    <property type="entry name" value="S-adenosyl-L-methionine-dependent methyltransferases"/>
    <property type="match status" value="1"/>
</dbReference>
<evidence type="ECO:0000256" key="2">
    <source>
        <dbReference type="ARBA" id="ARBA00022679"/>
    </source>
</evidence>
<evidence type="ECO:0000256" key="3">
    <source>
        <dbReference type="ARBA" id="ARBA00022691"/>
    </source>
</evidence>
<evidence type="ECO:0008006" key="5">
    <source>
        <dbReference type="Google" id="ProtNLM"/>
    </source>
</evidence>
<dbReference type="AlphaFoldDB" id="A0A382KX49"/>
<dbReference type="Gene3D" id="3.40.50.150">
    <property type="entry name" value="Vaccinia Virus protein VP39"/>
    <property type="match status" value="1"/>
</dbReference>
<gene>
    <name evidence="4" type="ORF">METZ01_LOCUS280969</name>
</gene>
<keyword evidence="1" id="KW-0489">Methyltransferase</keyword>
<dbReference type="PANTHER" id="PTHR10509:SF14">
    <property type="entry name" value="CAFFEOYL-COA O-METHYLTRANSFERASE 3-RELATED"/>
    <property type="match status" value="1"/>
</dbReference>
<name>A0A382KX49_9ZZZZ</name>
<dbReference type="PANTHER" id="PTHR10509">
    <property type="entry name" value="O-METHYLTRANSFERASE-RELATED"/>
    <property type="match status" value="1"/>
</dbReference>
<dbReference type="InterPro" id="IPR002935">
    <property type="entry name" value="SAM_O-MeTrfase"/>
</dbReference>
<accession>A0A382KX49</accession>
<evidence type="ECO:0000256" key="1">
    <source>
        <dbReference type="ARBA" id="ARBA00022603"/>
    </source>
</evidence>
<dbReference type="GO" id="GO:0008757">
    <property type="term" value="F:S-adenosylmethionine-dependent methyltransferase activity"/>
    <property type="evidence" value="ECO:0007669"/>
    <property type="project" value="TreeGrafter"/>
</dbReference>
<evidence type="ECO:0000313" key="4">
    <source>
        <dbReference type="EMBL" id="SVC28115.1"/>
    </source>
</evidence>
<proteinExistence type="predicted"/>
<sequence>LHPVQKDILTHNKTLGDIQRMQISEIQGHFLQLIIKINNVKNCLEIGTFTGFSTLTMALALPNGGKIITLDHDEKIVHVAKNFFKKGKLENKIETVISPALDTLKKFLQEGKKFDLVFIDADKGNYKNYYDLSLNLINAKALIIFDNVLWHGDVYKKTVTDKQTNIMREFNKYIKNDNRVEKVILPLGDGLTICRKV</sequence>
<feature type="non-terminal residue" evidence="4">
    <location>
        <position position="1"/>
    </location>
</feature>
<dbReference type="GO" id="GO:0008171">
    <property type="term" value="F:O-methyltransferase activity"/>
    <property type="evidence" value="ECO:0007669"/>
    <property type="project" value="InterPro"/>
</dbReference>
<keyword evidence="3" id="KW-0949">S-adenosyl-L-methionine</keyword>
<dbReference type="PROSITE" id="PS51682">
    <property type="entry name" value="SAM_OMT_I"/>
    <property type="match status" value="1"/>
</dbReference>
<dbReference type="EMBL" id="UINC01082915">
    <property type="protein sequence ID" value="SVC28115.1"/>
    <property type="molecule type" value="Genomic_DNA"/>
</dbReference>
<protein>
    <recommendedName>
        <fullName evidence="5">O-methyltransferase domain-containing protein</fullName>
    </recommendedName>
</protein>
<dbReference type="Pfam" id="PF01596">
    <property type="entry name" value="Methyltransf_3"/>
    <property type="match status" value="1"/>
</dbReference>
<dbReference type="CDD" id="cd02440">
    <property type="entry name" value="AdoMet_MTases"/>
    <property type="match status" value="1"/>
</dbReference>
<keyword evidence="2" id="KW-0808">Transferase</keyword>